<feature type="compositionally biased region" description="Low complexity" evidence="1">
    <location>
        <begin position="233"/>
        <end position="243"/>
    </location>
</feature>
<reference evidence="3" key="1">
    <citation type="submission" date="2022-10" db="EMBL/GenBank/DDBJ databases">
        <title>Genome assembly of Pristionchus species.</title>
        <authorList>
            <person name="Yoshida K."/>
            <person name="Sommer R.J."/>
        </authorList>
    </citation>
    <scope>NUCLEOTIDE SEQUENCE [LARGE SCALE GENOMIC DNA]</scope>
    <source>
        <strain evidence="3">RS5460</strain>
    </source>
</reference>
<keyword evidence="3" id="KW-1185">Reference proteome</keyword>
<gene>
    <name evidence="2" type="ORF">PMAYCL1PPCAC_12772</name>
</gene>
<proteinExistence type="predicted"/>
<sequence>MPTISSPSSLLSSKSDSFHCPPLLLSFLLLPPLSPFHNLQWRIGIEKNCRRARVFLLGVAHFPPSPMHLADLKRAVEDVLLQPEVNDVTKREGRSSIAALDLCQMTPSTSSSASCASSSSGCPSVATRTCSSSSETVAAGGGNLATSTSLDHIMLRGTSSISRSGGISRRSSRILPHHTHSHLPASKRKRSNSLSSSGYYKPQSGLPPPSSLPPTARATPFREDSYHPPHKLSLGSSESTDSSAPPEYSFVAPPSGSLFLSSPPLPIEAPSAPESTLLTTGGSITNGFHEDEEMECD</sequence>
<dbReference type="AlphaFoldDB" id="A0AAN4ZJS1"/>
<feature type="compositionally biased region" description="Low complexity" evidence="1">
    <location>
        <begin position="253"/>
        <end position="262"/>
    </location>
</feature>
<dbReference type="Proteomes" id="UP001328107">
    <property type="component" value="Unassembled WGS sequence"/>
</dbReference>
<name>A0AAN4ZJS1_9BILA</name>
<feature type="region of interest" description="Disordered" evidence="1">
    <location>
        <begin position="160"/>
        <end position="297"/>
    </location>
</feature>
<feature type="compositionally biased region" description="Polar residues" evidence="1">
    <location>
        <begin position="273"/>
        <end position="286"/>
    </location>
</feature>
<accession>A0AAN4ZJS1</accession>
<protein>
    <submittedName>
        <fullName evidence="2">Uncharacterized protein</fullName>
    </submittedName>
</protein>
<feature type="compositionally biased region" description="Basic residues" evidence="1">
    <location>
        <begin position="170"/>
        <end position="191"/>
    </location>
</feature>
<comment type="caution">
    <text evidence="2">The sequence shown here is derived from an EMBL/GenBank/DDBJ whole genome shotgun (WGS) entry which is preliminary data.</text>
</comment>
<evidence type="ECO:0000256" key="1">
    <source>
        <dbReference type="SAM" id="MobiDB-lite"/>
    </source>
</evidence>
<dbReference type="EMBL" id="BTRK01000003">
    <property type="protein sequence ID" value="GMR42577.1"/>
    <property type="molecule type" value="Genomic_DNA"/>
</dbReference>
<evidence type="ECO:0000313" key="2">
    <source>
        <dbReference type="EMBL" id="GMR42577.1"/>
    </source>
</evidence>
<organism evidence="2 3">
    <name type="scientific">Pristionchus mayeri</name>
    <dbReference type="NCBI Taxonomy" id="1317129"/>
    <lineage>
        <taxon>Eukaryota</taxon>
        <taxon>Metazoa</taxon>
        <taxon>Ecdysozoa</taxon>
        <taxon>Nematoda</taxon>
        <taxon>Chromadorea</taxon>
        <taxon>Rhabditida</taxon>
        <taxon>Rhabditina</taxon>
        <taxon>Diplogasteromorpha</taxon>
        <taxon>Diplogasteroidea</taxon>
        <taxon>Neodiplogasteridae</taxon>
        <taxon>Pristionchus</taxon>
    </lineage>
</organism>
<evidence type="ECO:0000313" key="3">
    <source>
        <dbReference type="Proteomes" id="UP001328107"/>
    </source>
</evidence>
<feature type="compositionally biased region" description="Low complexity" evidence="1">
    <location>
        <begin position="160"/>
        <end position="169"/>
    </location>
</feature>